<proteinExistence type="predicted"/>
<reference evidence="4" key="1">
    <citation type="submission" date="2016-06" db="UniProtKB">
        <authorList>
            <consortium name="WormBaseParasite"/>
        </authorList>
    </citation>
    <scope>IDENTIFICATION</scope>
</reference>
<protein>
    <submittedName>
        <fullName evidence="2 4">Uncharacterized protein</fullName>
    </submittedName>
</protein>
<evidence type="ECO:0000256" key="1">
    <source>
        <dbReference type="SAM" id="MobiDB-lite"/>
    </source>
</evidence>
<dbReference type="EMBL" id="UYSU01033973">
    <property type="protein sequence ID" value="VDL93457.1"/>
    <property type="molecule type" value="Genomic_DNA"/>
</dbReference>
<dbReference type="Proteomes" id="UP000275846">
    <property type="component" value="Unassembled WGS sequence"/>
</dbReference>
<keyword evidence="3" id="KW-1185">Reference proteome</keyword>
<reference evidence="2 3" key="2">
    <citation type="submission" date="2018-11" db="EMBL/GenBank/DDBJ databases">
        <authorList>
            <consortium name="Pathogen Informatics"/>
        </authorList>
    </citation>
    <scope>NUCLEOTIDE SEQUENCE [LARGE SCALE GENOMIC DNA]</scope>
    <source>
        <strain evidence="2 3">NST_G2</strain>
    </source>
</reference>
<dbReference type="AlphaFoldDB" id="A0A183SS74"/>
<name>A0A183SS74_SCHSO</name>
<evidence type="ECO:0000313" key="3">
    <source>
        <dbReference type="Proteomes" id="UP000275846"/>
    </source>
</evidence>
<organism evidence="4">
    <name type="scientific">Schistocephalus solidus</name>
    <name type="common">Tapeworm</name>
    <dbReference type="NCBI Taxonomy" id="70667"/>
    <lineage>
        <taxon>Eukaryota</taxon>
        <taxon>Metazoa</taxon>
        <taxon>Spiralia</taxon>
        <taxon>Lophotrochozoa</taxon>
        <taxon>Platyhelminthes</taxon>
        <taxon>Cestoda</taxon>
        <taxon>Eucestoda</taxon>
        <taxon>Diphyllobothriidea</taxon>
        <taxon>Diphyllobothriidae</taxon>
        <taxon>Schistocephalus</taxon>
    </lineage>
</organism>
<feature type="region of interest" description="Disordered" evidence="1">
    <location>
        <begin position="161"/>
        <end position="184"/>
    </location>
</feature>
<accession>A0A183SS74</accession>
<gene>
    <name evidence="2" type="ORF">SSLN_LOCUS7072</name>
</gene>
<feature type="compositionally biased region" description="Low complexity" evidence="1">
    <location>
        <begin position="161"/>
        <end position="171"/>
    </location>
</feature>
<dbReference type="WBParaSite" id="SSLN_0000730401-mRNA-1">
    <property type="protein sequence ID" value="SSLN_0000730401-mRNA-1"/>
    <property type="gene ID" value="SSLN_0000730401"/>
</dbReference>
<sequence length="254" mass="27674">MLLWRPISGINSHLWLLHTGLRPSAKHRASVTTGELNQMGVSVVLCTSTPGTSAPFPPLPPPYPPPLPSFLPFPLSPFPSPLSSYLPPLPSSIFLLLPLPSFPSLTLPSSPTVEKVLQRGRHAITPHVDDQPTTDNHFIDAPPSTITDTFLPPPPPAPITTTNTTCPTPTTSVATSDYLPPATSNREEEWTTYYNEIFRSSFKFESSDHNPELAMGKDTVVIETIAFSVDEVGWVLNQIKPGQSPGPDRIPEML</sequence>
<evidence type="ECO:0000313" key="4">
    <source>
        <dbReference type="WBParaSite" id="SSLN_0000730401-mRNA-1"/>
    </source>
</evidence>
<evidence type="ECO:0000313" key="2">
    <source>
        <dbReference type="EMBL" id="VDL93457.1"/>
    </source>
</evidence>